<comment type="caution">
    <text evidence="2">The sequence shown here is derived from an EMBL/GenBank/DDBJ whole genome shotgun (WGS) entry which is preliminary data.</text>
</comment>
<sequence length="135" mass="15032">MCTGTEQHGSCGFVNGHRHEHLGVMYSRRADLLCRVIPQDDQVKASSTGRLSSISGGLIVILEILITFLCRLIFEQTAPQTLSQLFFVEGQPVCKGFSFLENMFRTFCGLHPGDAVCHVGRSQSDSSDRVERQER</sequence>
<evidence type="ECO:0000313" key="2">
    <source>
        <dbReference type="EMBL" id="KAG0585116.1"/>
    </source>
</evidence>
<gene>
    <name evidence="2" type="ORF">KC19_3G259700</name>
</gene>
<keyword evidence="1" id="KW-1133">Transmembrane helix</keyword>
<keyword evidence="1" id="KW-0812">Transmembrane</keyword>
<organism evidence="2 3">
    <name type="scientific">Ceratodon purpureus</name>
    <name type="common">Fire moss</name>
    <name type="synonym">Dicranum purpureum</name>
    <dbReference type="NCBI Taxonomy" id="3225"/>
    <lineage>
        <taxon>Eukaryota</taxon>
        <taxon>Viridiplantae</taxon>
        <taxon>Streptophyta</taxon>
        <taxon>Embryophyta</taxon>
        <taxon>Bryophyta</taxon>
        <taxon>Bryophytina</taxon>
        <taxon>Bryopsida</taxon>
        <taxon>Dicranidae</taxon>
        <taxon>Pseudoditrichales</taxon>
        <taxon>Ditrichaceae</taxon>
        <taxon>Ceratodon</taxon>
    </lineage>
</organism>
<evidence type="ECO:0000256" key="1">
    <source>
        <dbReference type="SAM" id="Phobius"/>
    </source>
</evidence>
<accession>A0A8T0IQK5</accession>
<dbReference type="Proteomes" id="UP000822688">
    <property type="component" value="Chromosome 3"/>
</dbReference>
<dbReference type="EMBL" id="CM026423">
    <property type="protein sequence ID" value="KAG0585116.1"/>
    <property type="molecule type" value="Genomic_DNA"/>
</dbReference>
<protein>
    <submittedName>
        <fullName evidence="2">Uncharacterized protein</fullName>
    </submittedName>
</protein>
<keyword evidence="3" id="KW-1185">Reference proteome</keyword>
<dbReference type="AlphaFoldDB" id="A0A8T0IQK5"/>
<reference evidence="2" key="1">
    <citation type="submission" date="2020-06" db="EMBL/GenBank/DDBJ databases">
        <title>WGS assembly of Ceratodon purpureus strain R40.</title>
        <authorList>
            <person name="Carey S.B."/>
            <person name="Jenkins J."/>
            <person name="Shu S."/>
            <person name="Lovell J.T."/>
            <person name="Sreedasyam A."/>
            <person name="Maumus F."/>
            <person name="Tiley G.P."/>
            <person name="Fernandez-Pozo N."/>
            <person name="Barry K."/>
            <person name="Chen C."/>
            <person name="Wang M."/>
            <person name="Lipzen A."/>
            <person name="Daum C."/>
            <person name="Saski C.A."/>
            <person name="Payton A.C."/>
            <person name="Mcbreen J.C."/>
            <person name="Conrad R.E."/>
            <person name="Kollar L.M."/>
            <person name="Olsson S."/>
            <person name="Huttunen S."/>
            <person name="Landis J.B."/>
            <person name="Wickett N.J."/>
            <person name="Johnson M.G."/>
            <person name="Rensing S.A."/>
            <person name="Grimwood J."/>
            <person name="Schmutz J."/>
            <person name="Mcdaniel S.F."/>
        </authorList>
    </citation>
    <scope>NUCLEOTIDE SEQUENCE</scope>
    <source>
        <strain evidence="2">R40</strain>
    </source>
</reference>
<evidence type="ECO:0000313" key="3">
    <source>
        <dbReference type="Proteomes" id="UP000822688"/>
    </source>
</evidence>
<name>A0A8T0IQK5_CERPU</name>
<proteinExistence type="predicted"/>
<keyword evidence="1" id="KW-0472">Membrane</keyword>
<feature type="transmembrane region" description="Helical" evidence="1">
    <location>
        <begin position="54"/>
        <end position="74"/>
    </location>
</feature>